<comment type="caution">
    <text evidence="4">The sequence shown here is derived from an EMBL/GenBank/DDBJ whole genome shotgun (WGS) entry which is preliminary data.</text>
</comment>
<keyword evidence="3" id="KW-1133">Transmembrane helix</keyword>
<dbReference type="Proteomes" id="UP000324241">
    <property type="component" value="Unassembled WGS sequence"/>
</dbReference>
<gene>
    <name evidence="4" type="ORF">ATNIH1004_003517</name>
</gene>
<feature type="compositionally biased region" description="Basic and acidic residues" evidence="2">
    <location>
        <begin position="18"/>
        <end position="30"/>
    </location>
</feature>
<proteinExistence type="inferred from homology"/>
<accession>A0A5M9MVB8</accession>
<evidence type="ECO:0000256" key="1">
    <source>
        <dbReference type="ARBA" id="ARBA00035112"/>
    </source>
</evidence>
<comment type="similarity">
    <text evidence="1">Belongs to the ustYa family.</text>
</comment>
<dbReference type="OrthoDB" id="3687641at2759"/>
<dbReference type="InterPro" id="IPR021765">
    <property type="entry name" value="UstYa-like"/>
</dbReference>
<dbReference type="PANTHER" id="PTHR33365:SF13">
    <property type="entry name" value="TAT PATHWAY SIGNAL SEQUENCE"/>
    <property type="match status" value="1"/>
</dbReference>
<sequence length="277" mass="32003">MISSSPDVDPTEGLLSDEESRPRMPKEKGKTRNGPLWVTALLYFVAISLIFIFGSVAGYHWQNLDSRCTQHISQYSPLMKDQDITYHIQQFNGSFLKENIFRGNASPEVDAAWESLGVEYRPLRVPPEDAEKAGISPDQVKINDQYGGGYPANLEGLHHLHCLNLLRKSLYYNYEYYHSRGEGAFSNNDYIVRRHVSHCLDILRQQLMCTVDVGVLGQVWVWPEDPRPFVDFNTRHRCRDFDQIRQWAQDHQLPQIPPPDFLQEKPESGDRVYPEIP</sequence>
<feature type="region of interest" description="Disordered" evidence="2">
    <location>
        <begin position="1"/>
        <end position="31"/>
    </location>
</feature>
<dbReference type="RefSeq" id="XP_033430189.1">
    <property type="nucleotide sequence ID" value="XM_033568194.1"/>
</dbReference>
<evidence type="ECO:0000313" key="5">
    <source>
        <dbReference type="Proteomes" id="UP000324241"/>
    </source>
</evidence>
<evidence type="ECO:0000313" key="4">
    <source>
        <dbReference type="EMBL" id="KAA8650828.1"/>
    </source>
</evidence>
<feature type="compositionally biased region" description="Basic and acidic residues" evidence="2">
    <location>
        <begin position="262"/>
        <end position="277"/>
    </location>
</feature>
<dbReference type="VEuPathDB" id="FungiDB:EYZ11_012217"/>
<evidence type="ECO:0008006" key="6">
    <source>
        <dbReference type="Google" id="ProtNLM"/>
    </source>
</evidence>
<organism evidence="4 5">
    <name type="scientific">Aspergillus tanneri</name>
    <dbReference type="NCBI Taxonomy" id="1220188"/>
    <lineage>
        <taxon>Eukaryota</taxon>
        <taxon>Fungi</taxon>
        <taxon>Dikarya</taxon>
        <taxon>Ascomycota</taxon>
        <taxon>Pezizomycotina</taxon>
        <taxon>Eurotiomycetes</taxon>
        <taxon>Eurotiomycetidae</taxon>
        <taxon>Eurotiales</taxon>
        <taxon>Aspergillaceae</taxon>
        <taxon>Aspergillus</taxon>
        <taxon>Aspergillus subgen. Circumdati</taxon>
    </lineage>
</organism>
<reference evidence="4 5" key="1">
    <citation type="submission" date="2019-08" db="EMBL/GenBank/DDBJ databases">
        <title>The genome sequence of a newly discovered highly antifungal drug resistant Aspergillus species, Aspergillus tanneri NIH 1004.</title>
        <authorList>
            <person name="Mounaud S."/>
            <person name="Singh I."/>
            <person name="Joardar V."/>
            <person name="Pakala S."/>
            <person name="Pakala S."/>
            <person name="Venepally P."/>
            <person name="Chung J.K."/>
            <person name="Losada L."/>
            <person name="Nierman W.C."/>
        </authorList>
    </citation>
    <scope>NUCLEOTIDE SEQUENCE [LARGE SCALE GENOMIC DNA]</scope>
    <source>
        <strain evidence="4 5">NIH1004</strain>
    </source>
</reference>
<evidence type="ECO:0000256" key="3">
    <source>
        <dbReference type="SAM" id="Phobius"/>
    </source>
</evidence>
<feature type="transmembrane region" description="Helical" evidence="3">
    <location>
        <begin position="36"/>
        <end position="61"/>
    </location>
</feature>
<evidence type="ECO:0000256" key="2">
    <source>
        <dbReference type="SAM" id="MobiDB-lite"/>
    </source>
</evidence>
<keyword evidence="3" id="KW-0812">Transmembrane</keyword>
<feature type="region of interest" description="Disordered" evidence="2">
    <location>
        <begin position="253"/>
        <end position="277"/>
    </location>
</feature>
<dbReference type="AlphaFoldDB" id="A0A5M9MVB8"/>
<dbReference type="Pfam" id="PF11807">
    <property type="entry name" value="UstYa"/>
    <property type="match status" value="1"/>
</dbReference>
<keyword evidence="3" id="KW-0472">Membrane</keyword>
<dbReference type="GO" id="GO:0043386">
    <property type="term" value="P:mycotoxin biosynthetic process"/>
    <property type="evidence" value="ECO:0007669"/>
    <property type="project" value="InterPro"/>
</dbReference>
<dbReference type="PANTHER" id="PTHR33365">
    <property type="entry name" value="YALI0B05434P"/>
    <property type="match status" value="1"/>
</dbReference>
<dbReference type="GeneID" id="54326219"/>
<protein>
    <recommendedName>
        <fullName evidence="6">Tat pathway signal sequence</fullName>
    </recommendedName>
</protein>
<dbReference type="EMBL" id="QUQM01000001">
    <property type="protein sequence ID" value="KAA8650828.1"/>
    <property type="molecule type" value="Genomic_DNA"/>
</dbReference>
<name>A0A5M9MVB8_9EURO</name>